<dbReference type="Proteomes" id="UP000228496">
    <property type="component" value="Unassembled WGS sequence"/>
</dbReference>
<comment type="caution">
    <text evidence="2">The sequence shown here is derived from an EMBL/GenBank/DDBJ whole genome shotgun (WGS) entry which is preliminary data.</text>
</comment>
<dbReference type="Pfam" id="PF02350">
    <property type="entry name" value="Epimerase_2"/>
    <property type="match status" value="1"/>
</dbReference>
<reference evidence="2 3" key="1">
    <citation type="submission" date="2017-09" db="EMBL/GenBank/DDBJ databases">
        <title>Depth-based differentiation of microbial function through sediment-hosted aquifers and enrichment of novel symbionts in the deep terrestrial subsurface.</title>
        <authorList>
            <person name="Probst A.J."/>
            <person name="Ladd B."/>
            <person name="Jarett J.K."/>
            <person name="Geller-Mcgrath D.E."/>
            <person name="Sieber C.M."/>
            <person name="Emerson J.B."/>
            <person name="Anantharaman K."/>
            <person name="Thomas B.C."/>
            <person name="Malmstrom R."/>
            <person name="Stieglmeier M."/>
            <person name="Klingl A."/>
            <person name="Woyke T."/>
            <person name="Ryan C.M."/>
            <person name="Banfield J.F."/>
        </authorList>
    </citation>
    <scope>NUCLEOTIDE SEQUENCE [LARGE SCALE GENOMIC DNA]</scope>
    <source>
        <strain evidence="2">CG10_big_fil_rev_8_21_14_0_10_36_16</strain>
    </source>
</reference>
<proteinExistence type="predicted"/>
<dbReference type="InterPro" id="IPR020004">
    <property type="entry name" value="UDP-GlcNAc_Epase"/>
</dbReference>
<dbReference type="Gene3D" id="3.40.50.2000">
    <property type="entry name" value="Glycogen Phosphorylase B"/>
    <property type="match status" value="2"/>
</dbReference>
<dbReference type="NCBIfam" id="TIGR03568">
    <property type="entry name" value="NeuC_NnaA"/>
    <property type="match status" value="1"/>
</dbReference>
<sequence>MATYNKNINKKRIVFITGTRADFGKIKTLIKALFDSKIFDVHIFATGMHMLASYGHTVHEIEKHGFPNIYKYINHTENTSMESILANTISGLGNYFKEFKPDMVVVHGDRVEALAGALAGSLNNILVAHIEGGEVSGTIDEHIRHAISKMSHIHFVANQEAKTRLLQMGEDSSSIHVIGSPDIDVLNSKKLPSLEIVKKRYGIKFNKYAILIYHSVTSEIDLTKKYIKTLVNTLLNSDMNYIVIYPNNDPGTDMISNEYNTNLMGNSRFKIFQSIRFEYFLTLMKNANFIIGNSSAGVREAPYCGVPAINIGSRQNNRIKATKGVFNCNYKESEILGCINKFSSKKIRFKSVKMFGKGDSHKKFLKILKTRSVWNKTIQKQFKDLKLENI</sequence>
<dbReference type="PANTHER" id="PTHR43174:SF3">
    <property type="entry name" value="UDP-N-ACETYLGLUCOSAMINE 2-EPIMERASE"/>
    <property type="match status" value="1"/>
</dbReference>
<evidence type="ECO:0000259" key="1">
    <source>
        <dbReference type="Pfam" id="PF02350"/>
    </source>
</evidence>
<dbReference type="GO" id="GO:0006047">
    <property type="term" value="P:UDP-N-acetylglucosamine metabolic process"/>
    <property type="evidence" value="ECO:0007669"/>
    <property type="project" value="InterPro"/>
</dbReference>
<evidence type="ECO:0000313" key="2">
    <source>
        <dbReference type="EMBL" id="PJE51059.1"/>
    </source>
</evidence>
<accession>A0A2J0QB90</accession>
<dbReference type="GO" id="GO:0004553">
    <property type="term" value="F:hydrolase activity, hydrolyzing O-glycosyl compounds"/>
    <property type="evidence" value="ECO:0007669"/>
    <property type="project" value="InterPro"/>
</dbReference>
<organism evidence="2 3">
    <name type="scientific">Candidatus Yanofskybacteria bacterium CG10_big_fil_rev_8_21_14_0_10_36_16</name>
    <dbReference type="NCBI Taxonomy" id="1975096"/>
    <lineage>
        <taxon>Bacteria</taxon>
        <taxon>Candidatus Yanofskyibacteriota</taxon>
    </lineage>
</organism>
<protein>
    <submittedName>
        <fullName evidence="2">UDP-N-acetylglucosamine 2-epimerase (Hydrolyzing)</fullName>
    </submittedName>
</protein>
<dbReference type="PANTHER" id="PTHR43174">
    <property type="entry name" value="UDP-N-ACETYLGLUCOSAMINE 2-EPIMERASE"/>
    <property type="match status" value="1"/>
</dbReference>
<dbReference type="EMBL" id="PCXQ01000004">
    <property type="protein sequence ID" value="PJE51059.1"/>
    <property type="molecule type" value="Genomic_DNA"/>
</dbReference>
<evidence type="ECO:0000313" key="3">
    <source>
        <dbReference type="Proteomes" id="UP000228496"/>
    </source>
</evidence>
<dbReference type="InterPro" id="IPR029767">
    <property type="entry name" value="WecB-like"/>
</dbReference>
<dbReference type="InterPro" id="IPR003331">
    <property type="entry name" value="UDP_GlcNAc_Epimerase_2_dom"/>
</dbReference>
<feature type="domain" description="UDP-N-acetylglucosamine 2-epimerase" evidence="1">
    <location>
        <begin position="33"/>
        <end position="369"/>
    </location>
</feature>
<dbReference type="CDD" id="cd03786">
    <property type="entry name" value="GTB_UDP-GlcNAc_2-Epimerase"/>
    <property type="match status" value="1"/>
</dbReference>
<dbReference type="AlphaFoldDB" id="A0A2J0QB90"/>
<dbReference type="SUPFAM" id="SSF53756">
    <property type="entry name" value="UDP-Glycosyltransferase/glycogen phosphorylase"/>
    <property type="match status" value="1"/>
</dbReference>
<gene>
    <name evidence="2" type="primary">neuC</name>
    <name evidence="2" type="ORF">COV29_02175</name>
</gene>
<name>A0A2J0QB90_9BACT</name>